<dbReference type="Gene3D" id="2.170.260.10">
    <property type="entry name" value="paz domain"/>
    <property type="match status" value="1"/>
</dbReference>
<dbReference type="InterPro" id="IPR032474">
    <property type="entry name" value="Argonaute_N"/>
</dbReference>
<dbReference type="Pfam" id="PF02171">
    <property type="entry name" value="Piwi"/>
    <property type="match status" value="1"/>
</dbReference>
<dbReference type="CDD" id="cd04657">
    <property type="entry name" value="Piwi_ago-like"/>
    <property type="match status" value="1"/>
</dbReference>
<dbReference type="InterPro" id="IPR014811">
    <property type="entry name" value="ArgoL1"/>
</dbReference>
<dbReference type="InterPro" id="IPR032472">
    <property type="entry name" value="ArgoL2"/>
</dbReference>
<evidence type="ECO:0000259" key="3">
    <source>
        <dbReference type="PROSITE" id="PS50822"/>
    </source>
</evidence>
<feature type="region of interest" description="Disordered" evidence="1">
    <location>
        <begin position="1"/>
        <end position="58"/>
    </location>
</feature>
<dbReference type="Pfam" id="PF08699">
    <property type="entry name" value="ArgoL1"/>
    <property type="match status" value="1"/>
</dbReference>
<feature type="domain" description="Piwi" evidence="3">
    <location>
        <begin position="591"/>
        <end position="900"/>
    </location>
</feature>
<dbReference type="EMBL" id="KN817618">
    <property type="protein sequence ID" value="KJA16616.1"/>
    <property type="molecule type" value="Genomic_DNA"/>
</dbReference>
<dbReference type="InterPro" id="IPR003100">
    <property type="entry name" value="PAZ_dom"/>
</dbReference>
<accession>A0A0D2NJ63</accession>
<dbReference type="InterPro" id="IPR036397">
    <property type="entry name" value="RNaseH_sf"/>
</dbReference>
<dbReference type="SUPFAM" id="SSF101690">
    <property type="entry name" value="PAZ domain"/>
    <property type="match status" value="1"/>
</dbReference>
<organism evidence="4 5">
    <name type="scientific">Hypholoma sublateritium (strain FD-334 SS-4)</name>
    <dbReference type="NCBI Taxonomy" id="945553"/>
    <lineage>
        <taxon>Eukaryota</taxon>
        <taxon>Fungi</taxon>
        <taxon>Dikarya</taxon>
        <taxon>Basidiomycota</taxon>
        <taxon>Agaricomycotina</taxon>
        <taxon>Agaricomycetes</taxon>
        <taxon>Agaricomycetidae</taxon>
        <taxon>Agaricales</taxon>
        <taxon>Agaricineae</taxon>
        <taxon>Strophariaceae</taxon>
        <taxon>Hypholoma</taxon>
    </lineage>
</organism>
<gene>
    <name evidence="4" type="ORF">HYPSUDRAFT_206906</name>
</gene>
<dbReference type="SMART" id="SM01163">
    <property type="entry name" value="DUF1785"/>
    <property type="match status" value="1"/>
</dbReference>
<dbReference type="Proteomes" id="UP000054270">
    <property type="component" value="Unassembled WGS sequence"/>
</dbReference>
<dbReference type="InterPro" id="IPR036085">
    <property type="entry name" value="PAZ_dom_sf"/>
</dbReference>
<feature type="compositionally biased region" description="Gly residues" evidence="1">
    <location>
        <begin position="12"/>
        <end position="49"/>
    </location>
</feature>
<evidence type="ECO:0008006" key="6">
    <source>
        <dbReference type="Google" id="ProtNLM"/>
    </source>
</evidence>
<protein>
    <recommendedName>
        <fullName evidence="6">Piwi domain-containing protein</fullName>
    </recommendedName>
</protein>
<dbReference type="PROSITE" id="PS50822">
    <property type="entry name" value="PIWI"/>
    <property type="match status" value="1"/>
</dbReference>
<reference evidence="5" key="1">
    <citation type="submission" date="2014-04" db="EMBL/GenBank/DDBJ databases">
        <title>Evolutionary Origins and Diversification of the Mycorrhizal Mutualists.</title>
        <authorList>
            <consortium name="DOE Joint Genome Institute"/>
            <consortium name="Mycorrhizal Genomics Consortium"/>
            <person name="Kohler A."/>
            <person name="Kuo A."/>
            <person name="Nagy L.G."/>
            <person name="Floudas D."/>
            <person name="Copeland A."/>
            <person name="Barry K.W."/>
            <person name="Cichocki N."/>
            <person name="Veneault-Fourrey C."/>
            <person name="LaButti K."/>
            <person name="Lindquist E.A."/>
            <person name="Lipzen A."/>
            <person name="Lundell T."/>
            <person name="Morin E."/>
            <person name="Murat C."/>
            <person name="Riley R."/>
            <person name="Ohm R."/>
            <person name="Sun H."/>
            <person name="Tunlid A."/>
            <person name="Henrissat B."/>
            <person name="Grigoriev I.V."/>
            <person name="Hibbett D.S."/>
            <person name="Martin F."/>
        </authorList>
    </citation>
    <scope>NUCLEOTIDE SEQUENCE [LARGE SCALE GENOMIC DNA]</scope>
    <source>
        <strain evidence="5">FD-334 SS-4</strain>
    </source>
</reference>
<dbReference type="Pfam" id="PF16488">
    <property type="entry name" value="ArgoL2"/>
    <property type="match status" value="1"/>
</dbReference>
<keyword evidence="5" id="KW-1185">Reference proteome</keyword>
<dbReference type="OrthoDB" id="10252740at2759"/>
<dbReference type="GO" id="GO:0003723">
    <property type="term" value="F:RNA binding"/>
    <property type="evidence" value="ECO:0007669"/>
    <property type="project" value="InterPro"/>
</dbReference>
<dbReference type="CDD" id="cd02846">
    <property type="entry name" value="PAZ_argonaute_like"/>
    <property type="match status" value="1"/>
</dbReference>
<dbReference type="SUPFAM" id="SSF53098">
    <property type="entry name" value="Ribonuclease H-like"/>
    <property type="match status" value="1"/>
</dbReference>
<dbReference type="InterPro" id="IPR003165">
    <property type="entry name" value="Piwi"/>
</dbReference>
<dbReference type="InterPro" id="IPR045246">
    <property type="entry name" value="Piwi_ago-like"/>
</dbReference>
<evidence type="ECO:0000259" key="2">
    <source>
        <dbReference type="PROSITE" id="PS50821"/>
    </source>
</evidence>
<dbReference type="PROSITE" id="PS50821">
    <property type="entry name" value="PAZ"/>
    <property type="match status" value="1"/>
</dbReference>
<dbReference type="AlphaFoldDB" id="A0A0D2NJ63"/>
<feature type="domain" description="PAZ" evidence="2">
    <location>
        <begin position="299"/>
        <end position="404"/>
    </location>
</feature>
<proteinExistence type="predicted"/>
<dbReference type="SMART" id="SM00950">
    <property type="entry name" value="Piwi"/>
    <property type="match status" value="1"/>
</dbReference>
<dbReference type="Pfam" id="PF16486">
    <property type="entry name" value="ArgoN"/>
    <property type="match status" value="1"/>
</dbReference>
<dbReference type="OMA" id="MGQWPGE"/>
<dbReference type="Pfam" id="PF02170">
    <property type="entry name" value="PAZ"/>
    <property type="match status" value="1"/>
</dbReference>
<evidence type="ECO:0000256" key="1">
    <source>
        <dbReference type="SAM" id="MobiDB-lite"/>
    </source>
</evidence>
<evidence type="ECO:0000313" key="4">
    <source>
        <dbReference type="EMBL" id="KJA16616.1"/>
    </source>
</evidence>
<dbReference type="STRING" id="945553.A0A0D2NJ63"/>
<dbReference type="PANTHER" id="PTHR22891">
    <property type="entry name" value="EUKARYOTIC TRANSLATION INITIATION FACTOR 2C"/>
    <property type="match status" value="1"/>
</dbReference>
<sequence>MSDKGGHRGRGQPRGGGGTPGGFQGGGRGGGGGRGQGFGGQGARGGARGGPPAIFAGNVPAQVPERLSGPDLEKLVNSFKSVTIRPDRPLRPGWGVAGNKITLRANFFPVRVPKGPIYDYVVQISPSTDINRIKARLFDLLERSPLFQSHVPYTAHDRSQRLVSGELLPQPLDIQVPYYEDDDIGPGPNPKTYIISIKFDRELDPRQLNKYMEGHTGSTGHNVLPLVSALNLILQQHASRVGTRVGKNRFFFPSSSQRPLMLAPGIEAIQGFYTSVRPAFKQLMVNVNVCMTAFLVPGNLADRLKEFGQNSRGSMPTLPKSMIKSIRVKTLHLGYKKKLNAIGNTPARNTFFDCEEFGGRISVENYFKRKYNRQLKYPTDLPVVDVGSAKRANWIPAELCVIEPGNAYRGKLSDRETAQMIKYACNPPAVNAEAIMKNGLPILGLVSPPQGPLTGFGVEINTTMAVVPARELLPPKLTYKVGGAPRVQNGSWNILDVKFHRAARIDSWWVLVVKDGKNVIGGPQDPNFMGLVQGFSEKLRKSGVGVPPGLPRLLPPAALPQPRTDPERTLALNTIRNILQTALASHGRPSFVLVLLENRDNFIYPGIKRIGDVELGIHTIHMQLEKALNDPKKQDQYFSNVALKVNTKLGGMNHLLDERAMKWLTKMKTMMVGIDVTHPGPGSREGTPSIAAVVASVDDSFVQFPASIRVQGTKKEMLDELQDMMVERLLVYEKKNKALPARVIVYRDGVSEGQFDTVLEEELPQILSAFKKLNTKERKAYKPQLSIITCGKRHHARFFPTNSEFAAQNGNTRPGTVVDKGVTGVFDFDFYLQAHAGLQGHVKSTHYTVIYDEIGLGADEVQQGTHDVSYLYARATKAVSLIPAAYYADLACERGRCYLNDFLVDDKTSTAGGSTRGRLSKEEEERQVFDQAKTAWGEGLHPNMRDSMFYI</sequence>
<name>A0A0D2NJ63_HYPSF</name>
<evidence type="ECO:0000313" key="5">
    <source>
        <dbReference type="Proteomes" id="UP000054270"/>
    </source>
</evidence>
<dbReference type="InterPro" id="IPR012337">
    <property type="entry name" value="RNaseH-like_sf"/>
</dbReference>
<dbReference type="Gene3D" id="3.30.420.10">
    <property type="entry name" value="Ribonuclease H-like superfamily/Ribonuclease H"/>
    <property type="match status" value="1"/>
</dbReference>
<dbReference type="Gene3D" id="3.40.50.2300">
    <property type="match status" value="1"/>
</dbReference>